<reference evidence="2" key="1">
    <citation type="journal article" date="2020" name="BMC Genomics">
        <title>Correction to: Identification and distribution of gene clusters required for synthesis of sphingolipid metabolism inhibitors in diverse species of the filamentous fungus Fusarium.</title>
        <authorList>
            <person name="Kim H.S."/>
            <person name="Lohmar J.M."/>
            <person name="Busman M."/>
            <person name="Brown D.W."/>
            <person name="Naumann T.A."/>
            <person name="Divon H.H."/>
            <person name="Lysoe E."/>
            <person name="Uhlig S."/>
            <person name="Proctor R.H."/>
        </authorList>
    </citation>
    <scope>NUCLEOTIDE SEQUENCE</scope>
    <source>
        <strain evidence="2">NRRL 22465</strain>
    </source>
</reference>
<dbReference type="AlphaFoldDB" id="A0A8H4XI06"/>
<evidence type="ECO:0000256" key="1">
    <source>
        <dbReference type="SAM" id="MobiDB-lite"/>
    </source>
</evidence>
<evidence type="ECO:0000313" key="3">
    <source>
        <dbReference type="Proteomes" id="UP000635477"/>
    </source>
</evidence>
<dbReference type="Proteomes" id="UP000635477">
    <property type="component" value="Unassembled WGS sequence"/>
</dbReference>
<accession>A0A8H4XI06</accession>
<evidence type="ECO:0000313" key="2">
    <source>
        <dbReference type="EMBL" id="KAF4975071.1"/>
    </source>
</evidence>
<reference evidence="2" key="2">
    <citation type="submission" date="2020-05" db="EMBL/GenBank/DDBJ databases">
        <authorList>
            <person name="Kim H.-S."/>
            <person name="Proctor R.H."/>
            <person name="Brown D.W."/>
        </authorList>
    </citation>
    <scope>NUCLEOTIDE SEQUENCE</scope>
    <source>
        <strain evidence="2">NRRL 22465</strain>
    </source>
</reference>
<sequence length="137" mass="15364">MPSATTTTTTQPATASDKKAMASEEAISTESKAPQRDSAGELLNGKAYQVPASEIDTTEIDWTDPDQFPDKEDVVPEAAAGDRARRLESLRHQRKEKAWLRYMDRINKLEKEKFEAAEMELEEGDYIDLTGDDDRTP</sequence>
<gene>
    <name evidence="2" type="ORF">FZEAL_8093</name>
</gene>
<feature type="region of interest" description="Disordered" evidence="1">
    <location>
        <begin position="1"/>
        <end position="46"/>
    </location>
</feature>
<proteinExistence type="predicted"/>
<dbReference type="EMBL" id="JABEYC010000677">
    <property type="protein sequence ID" value="KAF4975071.1"/>
    <property type="molecule type" value="Genomic_DNA"/>
</dbReference>
<organism evidence="2 3">
    <name type="scientific">Fusarium zealandicum</name>
    <dbReference type="NCBI Taxonomy" id="1053134"/>
    <lineage>
        <taxon>Eukaryota</taxon>
        <taxon>Fungi</taxon>
        <taxon>Dikarya</taxon>
        <taxon>Ascomycota</taxon>
        <taxon>Pezizomycotina</taxon>
        <taxon>Sordariomycetes</taxon>
        <taxon>Hypocreomycetidae</taxon>
        <taxon>Hypocreales</taxon>
        <taxon>Nectriaceae</taxon>
        <taxon>Fusarium</taxon>
        <taxon>Fusarium staphyleae species complex</taxon>
    </lineage>
</organism>
<comment type="caution">
    <text evidence="2">The sequence shown here is derived from an EMBL/GenBank/DDBJ whole genome shotgun (WGS) entry which is preliminary data.</text>
</comment>
<keyword evidence="3" id="KW-1185">Reference proteome</keyword>
<name>A0A8H4XI06_9HYPO</name>
<feature type="compositionally biased region" description="Low complexity" evidence="1">
    <location>
        <begin position="1"/>
        <end position="15"/>
    </location>
</feature>
<protein>
    <submittedName>
        <fullName evidence="2">Uncharacterized protein</fullName>
    </submittedName>
</protein>